<comment type="caution">
    <text evidence="1">The sequence shown here is derived from an EMBL/GenBank/DDBJ whole genome shotgun (WGS) entry which is preliminary data.</text>
</comment>
<gene>
    <name evidence="1" type="ORF">AAEO50_06805</name>
</gene>
<evidence type="ECO:0000313" key="2">
    <source>
        <dbReference type="Proteomes" id="UP001389717"/>
    </source>
</evidence>
<reference evidence="1 2" key="1">
    <citation type="submission" date="2024-04" db="EMBL/GenBank/DDBJ databases">
        <title>Bacillus oryzaecorticis sp. nov., a moderately halophilic bacterium isolated from rice husks.</title>
        <authorList>
            <person name="Zhu H.-S."/>
        </authorList>
    </citation>
    <scope>NUCLEOTIDE SEQUENCE [LARGE SCALE GENOMIC DNA]</scope>
    <source>
        <strain evidence="1 2">ZC255</strain>
    </source>
</reference>
<organism evidence="1 2">
    <name type="scientific">Rossellomorea oryzaecorticis</name>
    <dbReference type="NCBI Taxonomy" id="1396505"/>
    <lineage>
        <taxon>Bacteria</taxon>
        <taxon>Bacillati</taxon>
        <taxon>Bacillota</taxon>
        <taxon>Bacilli</taxon>
        <taxon>Bacillales</taxon>
        <taxon>Bacillaceae</taxon>
        <taxon>Rossellomorea</taxon>
    </lineage>
</organism>
<dbReference type="Pfam" id="PF06279">
    <property type="entry name" value="DUF1033"/>
    <property type="match status" value="1"/>
</dbReference>
<accession>A0ABU9K7B3</accession>
<protein>
    <submittedName>
        <fullName evidence="1">DUF1033 family protein</fullName>
    </submittedName>
</protein>
<keyword evidence="2" id="KW-1185">Reference proteome</keyword>
<sequence length="119" mass="14668">MENTWRVILTKSDAEPWWFFDDWNRDIVNEWKYTDKNEAINKYLDESKRLSMIYPRMKTKKYNSIAFWNENELVFCEGCDDDLQVYHGIILFENEEPMEMDDRQEKLKEEIQTLINKRN</sequence>
<dbReference type="RefSeq" id="WP_341981801.1">
    <property type="nucleotide sequence ID" value="NZ_JBBYAF010000009.1"/>
</dbReference>
<dbReference type="Proteomes" id="UP001389717">
    <property type="component" value="Unassembled WGS sequence"/>
</dbReference>
<dbReference type="EMBL" id="JBBYAF010000009">
    <property type="protein sequence ID" value="MEL3971982.1"/>
    <property type="molecule type" value="Genomic_DNA"/>
</dbReference>
<proteinExistence type="predicted"/>
<dbReference type="InterPro" id="IPR010434">
    <property type="entry name" value="DUF1033"/>
</dbReference>
<evidence type="ECO:0000313" key="1">
    <source>
        <dbReference type="EMBL" id="MEL3971982.1"/>
    </source>
</evidence>
<name>A0ABU9K7B3_9BACI</name>